<keyword evidence="3" id="KW-0479">Metal-binding</keyword>
<dbReference type="EMBL" id="BMID01000001">
    <property type="protein sequence ID" value="GGA04390.1"/>
    <property type="molecule type" value="Genomic_DNA"/>
</dbReference>
<evidence type="ECO:0000256" key="7">
    <source>
        <dbReference type="SAM" id="MobiDB-lite"/>
    </source>
</evidence>
<organism evidence="9 10">
    <name type="scientific">Blastomonas marina</name>
    <dbReference type="NCBI Taxonomy" id="1867408"/>
    <lineage>
        <taxon>Bacteria</taxon>
        <taxon>Pseudomonadati</taxon>
        <taxon>Pseudomonadota</taxon>
        <taxon>Alphaproteobacteria</taxon>
        <taxon>Sphingomonadales</taxon>
        <taxon>Sphingomonadaceae</taxon>
        <taxon>Blastomonas</taxon>
    </lineage>
</organism>
<evidence type="ECO:0000259" key="8">
    <source>
        <dbReference type="Pfam" id="PF01551"/>
    </source>
</evidence>
<comment type="cofactor">
    <cofactor evidence="1">
        <name>Zn(2+)</name>
        <dbReference type="ChEBI" id="CHEBI:29105"/>
    </cofactor>
</comment>
<dbReference type="CDD" id="cd12797">
    <property type="entry name" value="M23_peptidase"/>
    <property type="match status" value="1"/>
</dbReference>
<proteinExistence type="predicted"/>
<dbReference type="InterPro" id="IPR050570">
    <property type="entry name" value="Cell_wall_metabolism_enzyme"/>
</dbReference>
<dbReference type="RefSeq" id="WP_188641846.1">
    <property type="nucleotide sequence ID" value="NZ_BMID01000001.1"/>
</dbReference>
<evidence type="ECO:0000313" key="9">
    <source>
        <dbReference type="EMBL" id="GGA04390.1"/>
    </source>
</evidence>
<dbReference type="SUPFAM" id="SSF51261">
    <property type="entry name" value="Duplicated hybrid motif"/>
    <property type="match status" value="1"/>
</dbReference>
<evidence type="ECO:0000313" key="10">
    <source>
        <dbReference type="Proteomes" id="UP000603317"/>
    </source>
</evidence>
<keyword evidence="6" id="KW-0482">Metalloprotease</keyword>
<feature type="region of interest" description="Disordered" evidence="7">
    <location>
        <begin position="40"/>
        <end position="68"/>
    </location>
</feature>
<dbReference type="PANTHER" id="PTHR21666:SF288">
    <property type="entry name" value="CELL DIVISION PROTEIN YTFB"/>
    <property type="match status" value="1"/>
</dbReference>
<dbReference type="InterPro" id="IPR011055">
    <property type="entry name" value="Dup_hybrid_motif"/>
</dbReference>
<name>A0ABQ1FAR8_9SPHN</name>
<accession>A0ABQ1FAR8</accession>
<evidence type="ECO:0000256" key="3">
    <source>
        <dbReference type="ARBA" id="ARBA00022723"/>
    </source>
</evidence>
<protein>
    <recommendedName>
        <fullName evidence="8">M23ase beta-sheet core domain-containing protein</fullName>
    </recommendedName>
</protein>
<dbReference type="Gene3D" id="2.70.70.10">
    <property type="entry name" value="Glucose Permease (Domain IIA)"/>
    <property type="match status" value="1"/>
</dbReference>
<gene>
    <name evidence="9" type="ORF">GCM10010923_12100</name>
</gene>
<evidence type="ECO:0000256" key="6">
    <source>
        <dbReference type="ARBA" id="ARBA00023049"/>
    </source>
</evidence>
<dbReference type="Proteomes" id="UP000603317">
    <property type="component" value="Unassembled WGS sequence"/>
</dbReference>
<reference evidence="10" key="1">
    <citation type="journal article" date="2019" name="Int. J. Syst. Evol. Microbiol.">
        <title>The Global Catalogue of Microorganisms (GCM) 10K type strain sequencing project: providing services to taxonomists for standard genome sequencing and annotation.</title>
        <authorList>
            <consortium name="The Broad Institute Genomics Platform"/>
            <consortium name="The Broad Institute Genome Sequencing Center for Infectious Disease"/>
            <person name="Wu L."/>
            <person name="Ma J."/>
        </authorList>
    </citation>
    <scope>NUCLEOTIDE SEQUENCE [LARGE SCALE GENOMIC DNA]</scope>
    <source>
        <strain evidence="10">CGMCC 1.15297</strain>
    </source>
</reference>
<evidence type="ECO:0000256" key="4">
    <source>
        <dbReference type="ARBA" id="ARBA00022801"/>
    </source>
</evidence>
<keyword evidence="2" id="KW-0645">Protease</keyword>
<dbReference type="Pfam" id="PF01551">
    <property type="entry name" value="Peptidase_M23"/>
    <property type="match status" value="1"/>
</dbReference>
<keyword evidence="10" id="KW-1185">Reference proteome</keyword>
<comment type="caution">
    <text evidence="9">The sequence shown here is derived from an EMBL/GenBank/DDBJ whole genome shotgun (WGS) entry which is preliminary data.</text>
</comment>
<feature type="compositionally biased region" description="Low complexity" evidence="7">
    <location>
        <begin position="51"/>
        <end position="63"/>
    </location>
</feature>
<dbReference type="PANTHER" id="PTHR21666">
    <property type="entry name" value="PEPTIDASE-RELATED"/>
    <property type="match status" value="1"/>
</dbReference>
<evidence type="ECO:0000256" key="2">
    <source>
        <dbReference type="ARBA" id="ARBA00022670"/>
    </source>
</evidence>
<evidence type="ECO:0000256" key="5">
    <source>
        <dbReference type="ARBA" id="ARBA00022833"/>
    </source>
</evidence>
<dbReference type="InterPro" id="IPR016047">
    <property type="entry name" value="M23ase_b-sheet_dom"/>
</dbReference>
<keyword evidence="4" id="KW-0378">Hydrolase</keyword>
<feature type="domain" description="M23ase beta-sheet core" evidence="8">
    <location>
        <begin position="108"/>
        <end position="215"/>
    </location>
</feature>
<keyword evidence="5" id="KW-0862">Zinc</keyword>
<evidence type="ECO:0000256" key="1">
    <source>
        <dbReference type="ARBA" id="ARBA00001947"/>
    </source>
</evidence>
<sequence>MSTLDRIVTILVTATLVSAGWIVAWPSVFGEGESILDVRSTASDSKGPTGGDAPPAGDAMPAPEDVPDIADRRPAPLAPGELVVPVQGIAADELIDTFAQAREGGIRRHDAIDIMAPRGTPVLSASAGTVEKLFDSRKGGLTVYIRAPGGERMHYYAHLDAYADDLREGQQVRAGDPIGAVGSSGNARPDAPHLHYAIMELSPDDDWWEGTPINPYPLLTGN</sequence>